<sequence length="361" mass="39631">MAFTISFFYIALLSLLITLVNCRESFNYEYDRRLDGFLKVRDSAIPDYDPSEDPPPCFTLCGVVAIDSYAKRSLCSGGAPECSMLEDRSLGMILEGDSDNSTDQNDLAKRTLTAVTGTNVDQFMVDTANGVAPAGVEVIPFVWDNTDPDRHNDGLNTVKWQPFGTTAFNMVTRQIHGCTVICVWSRKGVWCGHFWEPGYPTPNFNTQLRNSITGTGINKVDGPTLASLADQFTIDDNDPPNQQNTLFAAIMSPRSRNSANPLNPSFQYRTRIPAIKAAINEVIPALPIANIAAYAYVAVDAAPHLEDAEETELDTTARGRVAFQYDPSANGGNIKGTRLIFERGEVLGTNLIEDQWTVNPS</sequence>
<evidence type="ECO:0000256" key="1">
    <source>
        <dbReference type="SAM" id="SignalP"/>
    </source>
</evidence>
<feature type="signal peptide" evidence="1">
    <location>
        <begin position="1"/>
        <end position="22"/>
    </location>
</feature>
<proteinExistence type="predicted"/>
<evidence type="ECO:0000313" key="3">
    <source>
        <dbReference type="Proteomes" id="UP001168146"/>
    </source>
</evidence>
<accession>A0AAN6JGJ9</accession>
<dbReference type="AlphaFoldDB" id="A0AAN6JGJ9"/>
<dbReference type="EMBL" id="JASUXU010000012">
    <property type="protein sequence ID" value="KAK0323583.1"/>
    <property type="molecule type" value="Genomic_DNA"/>
</dbReference>
<evidence type="ECO:0000313" key="2">
    <source>
        <dbReference type="EMBL" id="KAK0323583.1"/>
    </source>
</evidence>
<protein>
    <submittedName>
        <fullName evidence="2">Uncharacterized protein</fullName>
    </submittedName>
</protein>
<keyword evidence="1" id="KW-0732">Signal</keyword>
<dbReference type="Proteomes" id="UP001168146">
    <property type="component" value="Unassembled WGS sequence"/>
</dbReference>
<gene>
    <name evidence="2" type="ORF">LTR82_005330</name>
</gene>
<reference evidence="2" key="1">
    <citation type="submission" date="2021-12" db="EMBL/GenBank/DDBJ databases">
        <title>Black yeast isolated from Biological Soil Crust.</title>
        <authorList>
            <person name="Kurbessoian T."/>
        </authorList>
    </citation>
    <scope>NUCLEOTIDE SEQUENCE</scope>
    <source>
        <strain evidence="2">CCFEE 5208</strain>
    </source>
</reference>
<organism evidence="2 3">
    <name type="scientific">Friedmanniomyces endolithicus</name>
    <dbReference type="NCBI Taxonomy" id="329885"/>
    <lineage>
        <taxon>Eukaryota</taxon>
        <taxon>Fungi</taxon>
        <taxon>Dikarya</taxon>
        <taxon>Ascomycota</taxon>
        <taxon>Pezizomycotina</taxon>
        <taxon>Dothideomycetes</taxon>
        <taxon>Dothideomycetidae</taxon>
        <taxon>Mycosphaerellales</taxon>
        <taxon>Teratosphaeriaceae</taxon>
        <taxon>Friedmanniomyces</taxon>
    </lineage>
</organism>
<comment type="caution">
    <text evidence="2">The sequence shown here is derived from an EMBL/GenBank/DDBJ whole genome shotgun (WGS) entry which is preliminary data.</text>
</comment>
<feature type="chain" id="PRO_5042941892" evidence="1">
    <location>
        <begin position="23"/>
        <end position="361"/>
    </location>
</feature>
<name>A0AAN6JGJ9_9PEZI</name>